<organism evidence="2 3">
    <name type="scientific">Streptomyces lateritius</name>
    <dbReference type="NCBI Taxonomy" id="67313"/>
    <lineage>
        <taxon>Bacteria</taxon>
        <taxon>Bacillati</taxon>
        <taxon>Actinomycetota</taxon>
        <taxon>Actinomycetes</taxon>
        <taxon>Kitasatosporales</taxon>
        <taxon>Streptomycetaceae</taxon>
        <taxon>Streptomyces</taxon>
    </lineage>
</organism>
<gene>
    <name evidence="2" type="ORF">ACF05T_34345</name>
</gene>
<feature type="transmembrane region" description="Helical" evidence="1">
    <location>
        <begin position="7"/>
        <end position="29"/>
    </location>
</feature>
<evidence type="ECO:0008006" key="4">
    <source>
        <dbReference type="Google" id="ProtNLM"/>
    </source>
</evidence>
<protein>
    <recommendedName>
        <fullName evidence="4">SpdD protein</fullName>
    </recommendedName>
</protein>
<proteinExistence type="predicted"/>
<comment type="caution">
    <text evidence="2">The sequence shown here is derived from an EMBL/GenBank/DDBJ whole genome shotgun (WGS) entry which is preliminary data.</text>
</comment>
<name>A0ABW6YMF7_9ACTN</name>
<dbReference type="EMBL" id="JBIBSM010000034">
    <property type="protein sequence ID" value="MFF8281074.1"/>
    <property type="molecule type" value="Genomic_DNA"/>
</dbReference>
<sequence>MAQSLESALVTGLVVFCGAVGVIALAALLLALLQLAAATAGAIAAAGIGASVSIPLTRRKGK</sequence>
<keyword evidence="1" id="KW-1133">Transmembrane helix</keyword>
<keyword evidence="3" id="KW-1185">Reference proteome</keyword>
<evidence type="ECO:0000256" key="1">
    <source>
        <dbReference type="SAM" id="Phobius"/>
    </source>
</evidence>
<keyword evidence="1" id="KW-0472">Membrane</keyword>
<accession>A0ABW6YMF7</accession>
<evidence type="ECO:0000313" key="3">
    <source>
        <dbReference type="Proteomes" id="UP001603013"/>
    </source>
</evidence>
<reference evidence="2 3" key="1">
    <citation type="submission" date="2024-10" db="EMBL/GenBank/DDBJ databases">
        <title>The Natural Products Discovery Center: Release of the First 8490 Sequenced Strains for Exploring Actinobacteria Biosynthetic Diversity.</title>
        <authorList>
            <person name="Kalkreuter E."/>
            <person name="Kautsar S.A."/>
            <person name="Yang D."/>
            <person name="Bader C.D."/>
            <person name="Teijaro C.N."/>
            <person name="Fluegel L."/>
            <person name="Davis C.M."/>
            <person name="Simpson J.R."/>
            <person name="Lauterbach L."/>
            <person name="Steele A.D."/>
            <person name="Gui C."/>
            <person name="Meng S."/>
            <person name="Li G."/>
            <person name="Viehrig K."/>
            <person name="Ye F."/>
            <person name="Su P."/>
            <person name="Kiefer A.F."/>
            <person name="Nichols A."/>
            <person name="Cepeda A.J."/>
            <person name="Yan W."/>
            <person name="Fan B."/>
            <person name="Jiang Y."/>
            <person name="Adhikari A."/>
            <person name="Zheng C.-J."/>
            <person name="Schuster L."/>
            <person name="Cowan T.M."/>
            <person name="Smanski M.J."/>
            <person name="Chevrette M.G."/>
            <person name="De Carvalho L.P.S."/>
            <person name="Shen B."/>
        </authorList>
    </citation>
    <scope>NUCLEOTIDE SEQUENCE [LARGE SCALE GENOMIC DNA]</scope>
    <source>
        <strain evidence="2 3">NPDC015755</strain>
    </source>
</reference>
<feature type="transmembrane region" description="Helical" evidence="1">
    <location>
        <begin position="35"/>
        <end position="56"/>
    </location>
</feature>
<dbReference type="RefSeq" id="WP_391937833.1">
    <property type="nucleotide sequence ID" value="NZ_JBIBSM010000034.1"/>
</dbReference>
<evidence type="ECO:0000313" key="2">
    <source>
        <dbReference type="EMBL" id="MFF8281074.1"/>
    </source>
</evidence>
<dbReference type="Proteomes" id="UP001603013">
    <property type="component" value="Unassembled WGS sequence"/>
</dbReference>
<keyword evidence="1" id="KW-0812">Transmembrane</keyword>